<keyword evidence="5 9" id="KW-1133">Transmembrane helix</keyword>
<comment type="similarity">
    <text evidence="7">Belongs to the MPDU1 (TC 2.A.43.3) family.</text>
</comment>
<evidence type="ECO:0000256" key="9">
    <source>
        <dbReference type="SAM" id="Phobius"/>
    </source>
</evidence>
<comment type="subcellular location">
    <subcellularLocation>
        <location evidence="1">Membrane</location>
        <topology evidence="1">Multi-pass membrane protein</topology>
    </subcellularLocation>
</comment>
<protein>
    <recommendedName>
        <fullName evidence="12">Mannose-P-dolichol utilization defect 1 protein homolog</fullName>
    </recommendedName>
</protein>
<evidence type="ECO:0000256" key="1">
    <source>
        <dbReference type="ARBA" id="ARBA00004141"/>
    </source>
</evidence>
<evidence type="ECO:0000313" key="10">
    <source>
        <dbReference type="EMBL" id="RMZ14221.1"/>
    </source>
</evidence>
<feature type="region of interest" description="Disordered" evidence="8">
    <location>
        <begin position="429"/>
        <end position="468"/>
    </location>
</feature>
<evidence type="ECO:0000256" key="6">
    <source>
        <dbReference type="ARBA" id="ARBA00023136"/>
    </source>
</evidence>
<feature type="transmembrane region" description="Helical" evidence="9">
    <location>
        <begin position="259"/>
        <end position="277"/>
    </location>
</feature>
<reference evidence="10 11" key="1">
    <citation type="journal article" date="2018" name="BMC Genomics">
        <title>Genomic evidence for intraspecific hybridization in a clonal and extremely halotolerant yeast.</title>
        <authorList>
            <person name="Gostincar C."/>
            <person name="Stajich J.E."/>
            <person name="Zupancic J."/>
            <person name="Zalar P."/>
            <person name="Gunde-Cimerman N."/>
        </authorList>
    </citation>
    <scope>NUCLEOTIDE SEQUENCE [LARGE SCALE GENOMIC DNA]</scope>
    <source>
        <strain evidence="10 11">EXF-171</strain>
    </source>
</reference>
<evidence type="ECO:0000313" key="11">
    <source>
        <dbReference type="Proteomes" id="UP000281468"/>
    </source>
</evidence>
<feature type="compositionally biased region" description="Low complexity" evidence="8">
    <location>
        <begin position="435"/>
        <end position="450"/>
    </location>
</feature>
<comment type="caution">
    <text evidence="10">The sequence shown here is derived from an EMBL/GenBank/DDBJ whole genome shotgun (WGS) entry which is preliminary data.</text>
</comment>
<feature type="compositionally biased region" description="Polar residues" evidence="8">
    <location>
        <begin position="451"/>
        <end position="468"/>
    </location>
</feature>
<dbReference type="VEuPathDB" id="FungiDB:BTJ68_03682"/>
<dbReference type="Gene3D" id="1.20.1280.290">
    <property type="match status" value="2"/>
</dbReference>
<keyword evidence="2" id="KW-0813">Transport</keyword>
<feature type="transmembrane region" description="Helical" evidence="9">
    <location>
        <begin position="312"/>
        <end position="328"/>
    </location>
</feature>
<gene>
    <name evidence="10" type="ORF">D0862_02088</name>
</gene>
<dbReference type="Pfam" id="PF04193">
    <property type="entry name" value="PQ-loop"/>
    <property type="match status" value="2"/>
</dbReference>
<evidence type="ECO:0000256" key="7">
    <source>
        <dbReference type="ARBA" id="ARBA00038475"/>
    </source>
</evidence>
<evidence type="ECO:0000256" key="5">
    <source>
        <dbReference type="ARBA" id="ARBA00022989"/>
    </source>
</evidence>
<dbReference type="PANTHER" id="PTHR12226:SF2">
    <property type="entry name" value="MANNOSE-P-DOLICHOL UTILIZATION DEFECT 1 PROTEIN"/>
    <property type="match status" value="1"/>
</dbReference>
<name>A0A3M7HLH7_HORWE</name>
<evidence type="ECO:0008006" key="12">
    <source>
        <dbReference type="Google" id="ProtNLM"/>
    </source>
</evidence>
<keyword evidence="4" id="KW-0677">Repeat</keyword>
<dbReference type="EMBL" id="QWIQ01000036">
    <property type="protein sequence ID" value="RMZ14221.1"/>
    <property type="molecule type" value="Genomic_DNA"/>
</dbReference>
<dbReference type="GO" id="GO:0016020">
    <property type="term" value="C:membrane"/>
    <property type="evidence" value="ECO:0007669"/>
    <property type="project" value="UniProtKB-SubCell"/>
</dbReference>
<evidence type="ECO:0000256" key="2">
    <source>
        <dbReference type="ARBA" id="ARBA00022448"/>
    </source>
</evidence>
<evidence type="ECO:0000256" key="3">
    <source>
        <dbReference type="ARBA" id="ARBA00022692"/>
    </source>
</evidence>
<organism evidence="10 11">
    <name type="scientific">Hortaea werneckii</name>
    <name type="common">Black yeast</name>
    <name type="synonym">Cladosporium werneckii</name>
    <dbReference type="NCBI Taxonomy" id="91943"/>
    <lineage>
        <taxon>Eukaryota</taxon>
        <taxon>Fungi</taxon>
        <taxon>Dikarya</taxon>
        <taxon>Ascomycota</taxon>
        <taxon>Pezizomycotina</taxon>
        <taxon>Dothideomycetes</taxon>
        <taxon>Dothideomycetidae</taxon>
        <taxon>Mycosphaerellales</taxon>
        <taxon>Teratosphaeriaceae</taxon>
        <taxon>Hortaea</taxon>
    </lineage>
</organism>
<dbReference type="InterPro" id="IPR006603">
    <property type="entry name" value="PQ-loop_rpt"/>
</dbReference>
<proteinExistence type="inferred from homology"/>
<sequence>MAECISQANMVGGVLVGQHEILSYQVHELGIPIDGGISRIVALDELGHGGYGEGLSRAPREEERMRRHFLQSLHIRVAIAFGICRVAMDYSNSEARGEKFRHGAVDEGIEVFCERLVVLAMMRAREGILRKDAELEDNTAVDREHRSESCTRLAKKSGGRAANNHMLRLATASAERTLRTILQPLTHNLPTPITNAATQLLGDSCYRSLVHNINITDTVCLKLAISKALGIGIIGASSIVKIPQLLKLLNSQSAEGISFLAYFMETASYLISLMYNVRNGFPFSTYGEVALIAIQNVAITILVLQYSGKGPAAAVFVAGLAAASYALYNEDITNMRSLQYLQGGAGVLGVASKLPQIITIFREGGTGQLSAFAVFNYLAGSLSRIFTTLQEVDDKLILYGFIAGFTLNAVLAAQMVYYWNSPKSKQTEQVKLQPQGQKAAKQAVGVQGQASSTGSQKGKTTPSTRRRG</sequence>
<dbReference type="Proteomes" id="UP000281468">
    <property type="component" value="Unassembled WGS sequence"/>
</dbReference>
<keyword evidence="3 9" id="KW-0812">Transmembrane</keyword>
<dbReference type="InterPro" id="IPR016817">
    <property type="entry name" value="MannP-dilichol_defect-1"/>
</dbReference>
<evidence type="ECO:0000256" key="4">
    <source>
        <dbReference type="ARBA" id="ARBA00022737"/>
    </source>
</evidence>
<dbReference type="AlphaFoldDB" id="A0A3M7HLH7"/>
<feature type="transmembrane region" description="Helical" evidence="9">
    <location>
        <begin position="398"/>
        <end position="419"/>
    </location>
</feature>
<accession>A0A3M7HLH7</accession>
<feature type="transmembrane region" description="Helical" evidence="9">
    <location>
        <begin position="289"/>
        <end position="306"/>
    </location>
</feature>
<dbReference type="SMART" id="SM00679">
    <property type="entry name" value="CTNS"/>
    <property type="match status" value="2"/>
</dbReference>
<dbReference type="PANTHER" id="PTHR12226">
    <property type="entry name" value="MANNOSE-P-DOLICHOL UTILIZATION DEFECT 1 LEC35 -RELATED"/>
    <property type="match status" value="1"/>
</dbReference>
<evidence type="ECO:0000256" key="8">
    <source>
        <dbReference type="SAM" id="MobiDB-lite"/>
    </source>
</evidence>
<keyword evidence="6 9" id="KW-0472">Membrane</keyword>